<dbReference type="AlphaFoldDB" id="A0A1M3TEZ4"/>
<accession>A0A1M3TEZ4</accession>
<dbReference type="EMBL" id="KV878243">
    <property type="protein sequence ID" value="OJZ85317.1"/>
    <property type="molecule type" value="Genomic_DNA"/>
</dbReference>
<sequence length="107" mass="12681">MILLPTLMMLCISQTENQRRLLLFTWTIKNKKGKKTSKYTQVEVKKDGDFPSQHTQVPWIPGCVRIRRSEYKTCTKGYHSKKKSEQMVAGFREVGMMEWYGPFFWIV</sequence>
<protein>
    <submittedName>
        <fullName evidence="1">Uncharacterized protein</fullName>
    </submittedName>
</protein>
<name>A0A1M3TEZ4_ASPLC</name>
<dbReference type="VEuPathDB" id="FungiDB:ASPFODRAFT_659383"/>
<reference evidence="2" key="1">
    <citation type="journal article" date="2017" name="Genome Biol.">
        <title>Comparative genomics reveals high biological diversity and specific adaptations in the industrially and medically important fungal genus Aspergillus.</title>
        <authorList>
            <person name="de Vries R.P."/>
            <person name="Riley R."/>
            <person name="Wiebenga A."/>
            <person name="Aguilar-Osorio G."/>
            <person name="Amillis S."/>
            <person name="Uchima C.A."/>
            <person name="Anderluh G."/>
            <person name="Asadollahi M."/>
            <person name="Askin M."/>
            <person name="Barry K."/>
            <person name="Battaglia E."/>
            <person name="Bayram O."/>
            <person name="Benocci T."/>
            <person name="Braus-Stromeyer S.A."/>
            <person name="Caldana C."/>
            <person name="Canovas D."/>
            <person name="Cerqueira G.C."/>
            <person name="Chen F."/>
            <person name="Chen W."/>
            <person name="Choi C."/>
            <person name="Clum A."/>
            <person name="Dos Santos R.A."/>
            <person name="Damasio A.R."/>
            <person name="Diallinas G."/>
            <person name="Emri T."/>
            <person name="Fekete E."/>
            <person name="Flipphi M."/>
            <person name="Freyberg S."/>
            <person name="Gallo A."/>
            <person name="Gournas C."/>
            <person name="Habgood R."/>
            <person name="Hainaut M."/>
            <person name="Harispe M.L."/>
            <person name="Henrissat B."/>
            <person name="Hilden K.S."/>
            <person name="Hope R."/>
            <person name="Hossain A."/>
            <person name="Karabika E."/>
            <person name="Karaffa L."/>
            <person name="Karanyi Z."/>
            <person name="Krasevec N."/>
            <person name="Kuo A."/>
            <person name="Kusch H."/>
            <person name="LaButti K."/>
            <person name="Lagendijk E.L."/>
            <person name="Lapidus A."/>
            <person name="Levasseur A."/>
            <person name="Lindquist E."/>
            <person name="Lipzen A."/>
            <person name="Logrieco A.F."/>
            <person name="MacCabe A."/>
            <person name="Maekelae M.R."/>
            <person name="Malavazi I."/>
            <person name="Melin P."/>
            <person name="Meyer V."/>
            <person name="Mielnichuk N."/>
            <person name="Miskei M."/>
            <person name="Molnar A.P."/>
            <person name="Mule G."/>
            <person name="Ngan C.Y."/>
            <person name="Orejas M."/>
            <person name="Orosz E."/>
            <person name="Ouedraogo J.P."/>
            <person name="Overkamp K.M."/>
            <person name="Park H.-S."/>
            <person name="Perrone G."/>
            <person name="Piumi F."/>
            <person name="Punt P.J."/>
            <person name="Ram A.F."/>
            <person name="Ramon A."/>
            <person name="Rauscher S."/>
            <person name="Record E."/>
            <person name="Riano-Pachon D.M."/>
            <person name="Robert V."/>
            <person name="Roehrig J."/>
            <person name="Ruller R."/>
            <person name="Salamov A."/>
            <person name="Salih N.S."/>
            <person name="Samson R.A."/>
            <person name="Sandor E."/>
            <person name="Sanguinetti M."/>
            <person name="Schuetze T."/>
            <person name="Sepcic K."/>
            <person name="Shelest E."/>
            <person name="Sherlock G."/>
            <person name="Sophianopoulou V."/>
            <person name="Squina F.M."/>
            <person name="Sun H."/>
            <person name="Susca A."/>
            <person name="Todd R.B."/>
            <person name="Tsang A."/>
            <person name="Unkles S.E."/>
            <person name="van de Wiele N."/>
            <person name="van Rossen-Uffink D."/>
            <person name="Oliveira J.V."/>
            <person name="Vesth T.C."/>
            <person name="Visser J."/>
            <person name="Yu J.-H."/>
            <person name="Zhou M."/>
            <person name="Andersen M.R."/>
            <person name="Archer D.B."/>
            <person name="Baker S.E."/>
            <person name="Benoit I."/>
            <person name="Brakhage A.A."/>
            <person name="Braus G.H."/>
            <person name="Fischer R."/>
            <person name="Frisvad J.C."/>
            <person name="Goldman G.H."/>
            <person name="Houbraken J."/>
            <person name="Oakley B."/>
            <person name="Pocsi I."/>
            <person name="Scazzocchio C."/>
            <person name="Seiboth B."/>
            <person name="vanKuyk P.A."/>
            <person name="Wortman J."/>
            <person name="Dyer P.S."/>
            <person name="Grigoriev I.V."/>
        </authorList>
    </citation>
    <scope>NUCLEOTIDE SEQUENCE [LARGE SCALE GENOMIC DNA]</scope>
    <source>
        <strain evidence="2">CBS 106.47</strain>
    </source>
</reference>
<proteinExistence type="predicted"/>
<dbReference type="Proteomes" id="UP000184063">
    <property type="component" value="Unassembled WGS sequence"/>
</dbReference>
<evidence type="ECO:0000313" key="1">
    <source>
        <dbReference type="EMBL" id="OJZ85317.1"/>
    </source>
</evidence>
<gene>
    <name evidence="1" type="ORF">ASPFODRAFT_659383</name>
</gene>
<organism evidence="1 2">
    <name type="scientific">Aspergillus luchuensis (strain CBS 106.47)</name>
    <dbReference type="NCBI Taxonomy" id="1137211"/>
    <lineage>
        <taxon>Eukaryota</taxon>
        <taxon>Fungi</taxon>
        <taxon>Dikarya</taxon>
        <taxon>Ascomycota</taxon>
        <taxon>Pezizomycotina</taxon>
        <taxon>Eurotiomycetes</taxon>
        <taxon>Eurotiomycetidae</taxon>
        <taxon>Eurotiales</taxon>
        <taxon>Aspergillaceae</taxon>
        <taxon>Aspergillus</taxon>
        <taxon>Aspergillus subgen. Circumdati</taxon>
    </lineage>
</organism>
<evidence type="ECO:0000313" key="2">
    <source>
        <dbReference type="Proteomes" id="UP000184063"/>
    </source>
</evidence>